<dbReference type="Pfam" id="PF13305">
    <property type="entry name" value="TetR_C_33"/>
    <property type="match status" value="1"/>
</dbReference>
<dbReference type="Proteomes" id="UP001144323">
    <property type="component" value="Unassembled WGS sequence"/>
</dbReference>
<feature type="DNA-binding region" description="H-T-H motif" evidence="4">
    <location>
        <begin position="75"/>
        <end position="94"/>
    </location>
</feature>
<dbReference type="InterPro" id="IPR050109">
    <property type="entry name" value="HTH-type_TetR-like_transc_reg"/>
</dbReference>
<dbReference type="GO" id="GO:0000976">
    <property type="term" value="F:transcription cis-regulatory region binding"/>
    <property type="evidence" value="ECO:0007669"/>
    <property type="project" value="TreeGrafter"/>
</dbReference>
<organism evidence="6 7">
    <name type="scientific">Methylocystis echinoides</name>
    <dbReference type="NCBI Taxonomy" id="29468"/>
    <lineage>
        <taxon>Bacteria</taxon>
        <taxon>Pseudomonadati</taxon>
        <taxon>Pseudomonadota</taxon>
        <taxon>Alphaproteobacteria</taxon>
        <taxon>Hyphomicrobiales</taxon>
        <taxon>Methylocystaceae</taxon>
        <taxon>Methylocystis</taxon>
    </lineage>
</organism>
<dbReference type="PROSITE" id="PS50977">
    <property type="entry name" value="HTH_TETR_2"/>
    <property type="match status" value="1"/>
</dbReference>
<accession>A0A9W6LQG9</accession>
<protein>
    <submittedName>
        <fullName evidence="6">TetR family transcriptional regulator</fullName>
    </submittedName>
</protein>
<dbReference type="Pfam" id="PF00440">
    <property type="entry name" value="TetR_N"/>
    <property type="match status" value="1"/>
</dbReference>
<dbReference type="SUPFAM" id="SSF46689">
    <property type="entry name" value="Homeodomain-like"/>
    <property type="match status" value="1"/>
</dbReference>
<comment type="caution">
    <text evidence="6">The sequence shown here is derived from an EMBL/GenBank/DDBJ whole genome shotgun (WGS) entry which is preliminary data.</text>
</comment>
<reference evidence="6" key="1">
    <citation type="journal article" date="2023" name="Int. J. Syst. Evol. Microbiol.">
        <title>Methylocystis iwaonis sp. nov., a type II methane-oxidizing bacterium from surface soil of a rice paddy field in Japan, and emended description of the genus Methylocystis (ex Whittenbury et al. 1970) Bowman et al. 1993.</title>
        <authorList>
            <person name="Kaise H."/>
            <person name="Sawadogo J.B."/>
            <person name="Alam M.S."/>
            <person name="Ueno C."/>
            <person name="Dianou D."/>
            <person name="Shinjo R."/>
            <person name="Asakawa S."/>
        </authorList>
    </citation>
    <scope>NUCLEOTIDE SEQUENCE</scope>
    <source>
        <strain evidence="6">LMG27198</strain>
    </source>
</reference>
<dbReference type="GO" id="GO:0003700">
    <property type="term" value="F:DNA-binding transcription factor activity"/>
    <property type="evidence" value="ECO:0007669"/>
    <property type="project" value="TreeGrafter"/>
</dbReference>
<dbReference type="Gene3D" id="1.10.357.10">
    <property type="entry name" value="Tetracycline Repressor, domain 2"/>
    <property type="match status" value="1"/>
</dbReference>
<name>A0A9W6LQG9_9HYPH</name>
<proteinExistence type="predicted"/>
<gene>
    <name evidence="6" type="ORF">LMG27198_03480</name>
</gene>
<feature type="domain" description="HTH tetR-type" evidence="5">
    <location>
        <begin position="52"/>
        <end position="112"/>
    </location>
</feature>
<evidence type="ECO:0000256" key="1">
    <source>
        <dbReference type="ARBA" id="ARBA00023015"/>
    </source>
</evidence>
<sequence length="247" mass="27037">MFCFMLYRREPTRLLRGLSDERSVTTRDALARIFEDDAVSETRTEAGAQRRTKLRERLLDVARQSIAARGLSGLKARELASEAGCALGAIYTAFDDLDELILRVNLATLQRLGEALDAALATAPPAGALQALARAYLDFARREEPSWRTLFEHRLSGGGPVPDWYADARNQLFSRLEGPLGELLPHRDAAACARLARTLFSAVHGVVALGLDEKVAATPPETLEAELDNLVRLIASGLEKETRAQGN</sequence>
<dbReference type="InterPro" id="IPR025996">
    <property type="entry name" value="MT1864/Rv1816-like_C"/>
</dbReference>
<evidence type="ECO:0000256" key="4">
    <source>
        <dbReference type="PROSITE-ProRule" id="PRU00335"/>
    </source>
</evidence>
<dbReference type="AlphaFoldDB" id="A0A9W6LQG9"/>
<evidence type="ECO:0000313" key="6">
    <source>
        <dbReference type="EMBL" id="GLI91356.1"/>
    </source>
</evidence>
<keyword evidence="2 4" id="KW-0238">DNA-binding</keyword>
<keyword evidence="7" id="KW-1185">Reference proteome</keyword>
<keyword evidence="1" id="KW-0805">Transcription regulation</keyword>
<evidence type="ECO:0000256" key="2">
    <source>
        <dbReference type="ARBA" id="ARBA00023125"/>
    </source>
</evidence>
<dbReference type="InterPro" id="IPR036271">
    <property type="entry name" value="Tet_transcr_reg_TetR-rel_C_sf"/>
</dbReference>
<dbReference type="EMBL" id="BSEC01000001">
    <property type="protein sequence ID" value="GLI91356.1"/>
    <property type="molecule type" value="Genomic_DNA"/>
</dbReference>
<dbReference type="PANTHER" id="PTHR30055">
    <property type="entry name" value="HTH-TYPE TRANSCRIPTIONAL REGULATOR RUTR"/>
    <property type="match status" value="1"/>
</dbReference>
<dbReference type="InterPro" id="IPR009057">
    <property type="entry name" value="Homeodomain-like_sf"/>
</dbReference>
<dbReference type="InterPro" id="IPR001647">
    <property type="entry name" value="HTH_TetR"/>
</dbReference>
<dbReference type="PANTHER" id="PTHR30055:SF234">
    <property type="entry name" value="HTH-TYPE TRANSCRIPTIONAL REGULATOR BETI"/>
    <property type="match status" value="1"/>
</dbReference>
<dbReference type="RefSeq" id="WP_281799961.1">
    <property type="nucleotide sequence ID" value="NZ_BSEC01000001.1"/>
</dbReference>
<dbReference type="SUPFAM" id="SSF48498">
    <property type="entry name" value="Tetracyclin repressor-like, C-terminal domain"/>
    <property type="match status" value="1"/>
</dbReference>
<evidence type="ECO:0000313" key="7">
    <source>
        <dbReference type="Proteomes" id="UP001144323"/>
    </source>
</evidence>
<evidence type="ECO:0000256" key="3">
    <source>
        <dbReference type="ARBA" id="ARBA00023163"/>
    </source>
</evidence>
<keyword evidence="3" id="KW-0804">Transcription</keyword>
<evidence type="ECO:0000259" key="5">
    <source>
        <dbReference type="PROSITE" id="PS50977"/>
    </source>
</evidence>